<dbReference type="InParanoid" id="E9G9Z1"/>
<accession>E9G9Z1</accession>
<dbReference type="GO" id="GO:0008061">
    <property type="term" value="F:chitin binding"/>
    <property type="evidence" value="ECO:0007669"/>
    <property type="project" value="InterPro"/>
</dbReference>
<dbReference type="SMART" id="SM00636">
    <property type="entry name" value="Glyco_18"/>
    <property type="match status" value="1"/>
</dbReference>
<dbReference type="eggNOG" id="KOG2806">
    <property type="taxonomic scope" value="Eukaryota"/>
</dbReference>
<keyword evidence="1" id="KW-0472">Membrane</keyword>
<dbReference type="Proteomes" id="UP000000305">
    <property type="component" value="Unassembled WGS sequence"/>
</dbReference>
<keyword evidence="1" id="KW-1133">Transmembrane helix</keyword>
<dbReference type="InterPro" id="IPR029070">
    <property type="entry name" value="Chitinase_insertion_sf"/>
</dbReference>
<name>E9G9Z1_DAPPU</name>
<dbReference type="AlphaFoldDB" id="E9G9Z1"/>
<dbReference type="SUPFAM" id="SSF51445">
    <property type="entry name" value="(Trans)glycosidases"/>
    <property type="match status" value="1"/>
</dbReference>
<dbReference type="OMA" id="VGMAWKS"/>
<dbReference type="GO" id="GO:0006032">
    <property type="term" value="P:chitin catabolic process"/>
    <property type="evidence" value="ECO:0000318"/>
    <property type="project" value="GO_Central"/>
</dbReference>
<dbReference type="SUPFAM" id="SSF54556">
    <property type="entry name" value="Chitinase insertion domain"/>
    <property type="match status" value="1"/>
</dbReference>
<dbReference type="GO" id="GO:0004568">
    <property type="term" value="F:chitinase activity"/>
    <property type="evidence" value="ECO:0000318"/>
    <property type="project" value="GO_Central"/>
</dbReference>
<dbReference type="FunFam" id="3.10.50.10:FF:000012">
    <property type="entry name" value="Chitinase 17"/>
    <property type="match status" value="1"/>
</dbReference>
<dbReference type="STRING" id="6669.E9G9Z1"/>
<keyword evidence="2" id="KW-0732">Signal</keyword>
<dbReference type="PANTHER" id="PTHR11177:SF360">
    <property type="entry name" value="CHITINASE 4-RELATED"/>
    <property type="match status" value="1"/>
</dbReference>
<evidence type="ECO:0000256" key="1">
    <source>
        <dbReference type="SAM" id="Phobius"/>
    </source>
</evidence>
<keyword evidence="1" id="KW-0812">Transmembrane</keyword>
<dbReference type="PhylomeDB" id="E9G9Z1"/>
<dbReference type="InterPro" id="IPR001223">
    <property type="entry name" value="Glyco_hydro18_cat"/>
</dbReference>
<dbReference type="Gene3D" id="3.20.20.80">
    <property type="entry name" value="Glycosidases"/>
    <property type="match status" value="1"/>
</dbReference>
<dbReference type="PANTHER" id="PTHR11177">
    <property type="entry name" value="CHITINASE"/>
    <property type="match status" value="1"/>
</dbReference>
<gene>
    <name evidence="4" type="ORF">DAPPUDRAFT_315516</name>
</gene>
<evidence type="ECO:0000259" key="3">
    <source>
        <dbReference type="PROSITE" id="PS51910"/>
    </source>
</evidence>
<dbReference type="EMBL" id="GL732536">
    <property type="protein sequence ID" value="EFX83799.1"/>
    <property type="molecule type" value="Genomic_DNA"/>
</dbReference>
<dbReference type="GO" id="GO:0005576">
    <property type="term" value="C:extracellular region"/>
    <property type="evidence" value="ECO:0000318"/>
    <property type="project" value="GO_Central"/>
</dbReference>
<reference evidence="4 5" key="1">
    <citation type="journal article" date="2011" name="Science">
        <title>The ecoresponsive genome of Daphnia pulex.</title>
        <authorList>
            <person name="Colbourne J.K."/>
            <person name="Pfrender M.E."/>
            <person name="Gilbert D."/>
            <person name="Thomas W.K."/>
            <person name="Tucker A."/>
            <person name="Oakley T.H."/>
            <person name="Tokishita S."/>
            <person name="Aerts A."/>
            <person name="Arnold G.J."/>
            <person name="Basu M.K."/>
            <person name="Bauer D.J."/>
            <person name="Caceres C.E."/>
            <person name="Carmel L."/>
            <person name="Casola C."/>
            <person name="Choi J.H."/>
            <person name="Detter J.C."/>
            <person name="Dong Q."/>
            <person name="Dusheyko S."/>
            <person name="Eads B.D."/>
            <person name="Frohlich T."/>
            <person name="Geiler-Samerotte K.A."/>
            <person name="Gerlach D."/>
            <person name="Hatcher P."/>
            <person name="Jogdeo S."/>
            <person name="Krijgsveld J."/>
            <person name="Kriventseva E.V."/>
            <person name="Kultz D."/>
            <person name="Laforsch C."/>
            <person name="Lindquist E."/>
            <person name="Lopez J."/>
            <person name="Manak J.R."/>
            <person name="Muller J."/>
            <person name="Pangilinan J."/>
            <person name="Patwardhan R.P."/>
            <person name="Pitluck S."/>
            <person name="Pritham E.J."/>
            <person name="Rechtsteiner A."/>
            <person name="Rho M."/>
            <person name="Rogozin I.B."/>
            <person name="Sakarya O."/>
            <person name="Salamov A."/>
            <person name="Schaack S."/>
            <person name="Shapiro H."/>
            <person name="Shiga Y."/>
            <person name="Skalitzky C."/>
            <person name="Smith Z."/>
            <person name="Souvorov A."/>
            <person name="Sung W."/>
            <person name="Tang Z."/>
            <person name="Tsuchiya D."/>
            <person name="Tu H."/>
            <person name="Vos H."/>
            <person name="Wang M."/>
            <person name="Wolf Y.I."/>
            <person name="Yamagata H."/>
            <person name="Yamada T."/>
            <person name="Ye Y."/>
            <person name="Shaw J.R."/>
            <person name="Andrews J."/>
            <person name="Crease T.J."/>
            <person name="Tang H."/>
            <person name="Lucas S.M."/>
            <person name="Robertson H.M."/>
            <person name="Bork P."/>
            <person name="Koonin E.V."/>
            <person name="Zdobnov E.M."/>
            <person name="Grigoriev I.V."/>
            <person name="Lynch M."/>
            <person name="Boore J.L."/>
        </authorList>
    </citation>
    <scope>NUCLEOTIDE SEQUENCE [LARGE SCALE GENOMIC DNA]</scope>
</reference>
<dbReference type="OrthoDB" id="73875at2759"/>
<dbReference type="GO" id="GO:0005975">
    <property type="term" value="P:carbohydrate metabolic process"/>
    <property type="evidence" value="ECO:0007669"/>
    <property type="project" value="InterPro"/>
</dbReference>
<feature type="transmembrane region" description="Helical" evidence="1">
    <location>
        <begin position="404"/>
        <end position="423"/>
    </location>
</feature>
<dbReference type="InterPro" id="IPR011583">
    <property type="entry name" value="Chitinase_II/V-like_cat"/>
</dbReference>
<evidence type="ECO:0000313" key="5">
    <source>
        <dbReference type="Proteomes" id="UP000000305"/>
    </source>
</evidence>
<feature type="domain" description="GH18" evidence="3">
    <location>
        <begin position="26"/>
        <end position="390"/>
    </location>
</feature>
<protein>
    <recommendedName>
        <fullName evidence="3">GH18 domain-containing protein</fullName>
    </recommendedName>
</protein>
<dbReference type="KEGG" id="dpx:DAPPUDRAFT_315516"/>
<sequence length="430" mass="47384">MGHWPTLLVIAASLVLSNIGSISATPRLVCYFNSGASLRKGDGQFTVENIDPFLCTHLIFVSGIFNSIVSKGEPGSLDPTVKKFVLLKSKNPKLKLMLSVGSWIDFQSAQYTENVMGSNRANFAHSAAQFLARYGFDGLDFSWPWDFASPANDPKQFVRVLTALKDAFKSSGYLLSVAVTANQSISELSYDFPKIEALVDFVNLKSYNMTDISKSMADHHAPLYTRKWETSGVGSNNVDSVVSYWINKGVSISKLNVGIPFFGKSWTLSSDAYNPPAKALGPGPAGPLTNTQGELAFYEICRHVRVEKDFKAVRSESRLNGPIAYSLRTPGRIWVGYDDVDMVIHKGKYILSKNLGGAVVWDISMDDFRNTCGSGINPLLASLSRTLKVIGQNAELYVSASPDVSPHFILANMTITMLLLIFYSRRMYYL</sequence>
<feature type="chain" id="PRO_5003241005" description="GH18 domain-containing protein" evidence="2">
    <location>
        <begin position="25"/>
        <end position="430"/>
    </location>
</feature>
<organism evidence="4 5">
    <name type="scientific">Daphnia pulex</name>
    <name type="common">Water flea</name>
    <dbReference type="NCBI Taxonomy" id="6669"/>
    <lineage>
        <taxon>Eukaryota</taxon>
        <taxon>Metazoa</taxon>
        <taxon>Ecdysozoa</taxon>
        <taxon>Arthropoda</taxon>
        <taxon>Crustacea</taxon>
        <taxon>Branchiopoda</taxon>
        <taxon>Diplostraca</taxon>
        <taxon>Cladocera</taxon>
        <taxon>Anomopoda</taxon>
        <taxon>Daphniidae</taxon>
        <taxon>Daphnia</taxon>
    </lineage>
</organism>
<keyword evidence="5" id="KW-1185">Reference proteome</keyword>
<dbReference type="InterPro" id="IPR050314">
    <property type="entry name" value="Glycosyl_Hydrlase_18"/>
</dbReference>
<dbReference type="InterPro" id="IPR017853">
    <property type="entry name" value="GH"/>
</dbReference>
<dbReference type="Gene3D" id="3.10.50.10">
    <property type="match status" value="1"/>
</dbReference>
<dbReference type="Pfam" id="PF00704">
    <property type="entry name" value="Glyco_hydro_18"/>
    <property type="match status" value="1"/>
</dbReference>
<dbReference type="PROSITE" id="PS51910">
    <property type="entry name" value="GH18_2"/>
    <property type="match status" value="1"/>
</dbReference>
<feature type="signal peptide" evidence="2">
    <location>
        <begin position="1"/>
        <end position="24"/>
    </location>
</feature>
<evidence type="ECO:0000313" key="4">
    <source>
        <dbReference type="EMBL" id="EFX83799.1"/>
    </source>
</evidence>
<evidence type="ECO:0000256" key="2">
    <source>
        <dbReference type="SAM" id="SignalP"/>
    </source>
</evidence>
<proteinExistence type="predicted"/>
<dbReference type="HOGENOM" id="CLU_002833_3_0_1"/>